<dbReference type="RefSeq" id="XP_067693731.1">
    <property type="nucleotide sequence ID" value="XM_067838136.1"/>
</dbReference>
<feature type="compositionally biased region" description="Basic and acidic residues" evidence="2">
    <location>
        <begin position="1078"/>
        <end position="1088"/>
    </location>
</feature>
<evidence type="ECO:0000313" key="3">
    <source>
        <dbReference type="EMBL" id="KAG5481234.1"/>
    </source>
</evidence>
<evidence type="ECO:0000313" key="4">
    <source>
        <dbReference type="Proteomes" id="UP000674179"/>
    </source>
</evidence>
<feature type="compositionally biased region" description="Low complexity" evidence="2">
    <location>
        <begin position="104"/>
        <end position="113"/>
    </location>
</feature>
<feature type="compositionally biased region" description="Basic and acidic residues" evidence="2">
    <location>
        <begin position="730"/>
        <end position="742"/>
    </location>
</feature>
<feature type="compositionally biased region" description="Polar residues" evidence="2">
    <location>
        <begin position="607"/>
        <end position="620"/>
    </location>
</feature>
<feature type="compositionally biased region" description="Basic and acidic residues" evidence="2">
    <location>
        <begin position="1274"/>
        <end position="1285"/>
    </location>
</feature>
<name>A0A836KMU0_LEIEN</name>
<dbReference type="GeneID" id="94173646"/>
<feature type="region of interest" description="Disordered" evidence="2">
    <location>
        <begin position="1078"/>
        <end position="1151"/>
    </location>
</feature>
<feature type="compositionally biased region" description="Low complexity" evidence="2">
    <location>
        <begin position="229"/>
        <end position="248"/>
    </location>
</feature>
<feature type="region of interest" description="Disordered" evidence="2">
    <location>
        <begin position="30"/>
        <end position="54"/>
    </location>
</feature>
<feature type="compositionally biased region" description="Basic and acidic residues" evidence="2">
    <location>
        <begin position="297"/>
        <end position="309"/>
    </location>
</feature>
<reference evidence="3 4" key="1">
    <citation type="submission" date="2021-02" db="EMBL/GenBank/DDBJ databases">
        <title>Leishmania (Mundinia) enrietti genome sequencing and assembly.</title>
        <authorList>
            <person name="Almutairi H."/>
            <person name="Gatherer D."/>
        </authorList>
    </citation>
    <scope>NUCLEOTIDE SEQUENCE [LARGE SCALE GENOMIC DNA]</scope>
    <source>
        <strain evidence="3">CUR178</strain>
    </source>
</reference>
<feature type="region of interest" description="Disordered" evidence="2">
    <location>
        <begin position="163"/>
        <end position="192"/>
    </location>
</feature>
<dbReference type="Proteomes" id="UP000674179">
    <property type="component" value="Chromosome 19"/>
</dbReference>
<feature type="compositionally biased region" description="Low complexity" evidence="2">
    <location>
        <begin position="935"/>
        <end position="951"/>
    </location>
</feature>
<comment type="caution">
    <text evidence="3">The sequence shown here is derived from an EMBL/GenBank/DDBJ whole genome shotgun (WGS) entry which is preliminary data.</text>
</comment>
<feature type="compositionally biased region" description="Low complexity" evidence="2">
    <location>
        <begin position="487"/>
        <end position="500"/>
    </location>
</feature>
<proteinExistence type="predicted"/>
<dbReference type="EMBL" id="JAFHKP010000019">
    <property type="protein sequence ID" value="KAG5481234.1"/>
    <property type="molecule type" value="Genomic_DNA"/>
</dbReference>
<feature type="region of interest" description="Disordered" evidence="2">
    <location>
        <begin position="703"/>
        <end position="742"/>
    </location>
</feature>
<organism evidence="3 4">
    <name type="scientific">Leishmania enriettii</name>
    <dbReference type="NCBI Taxonomy" id="5663"/>
    <lineage>
        <taxon>Eukaryota</taxon>
        <taxon>Discoba</taxon>
        <taxon>Euglenozoa</taxon>
        <taxon>Kinetoplastea</taxon>
        <taxon>Metakinetoplastina</taxon>
        <taxon>Trypanosomatida</taxon>
        <taxon>Trypanosomatidae</taxon>
        <taxon>Leishmaniinae</taxon>
        <taxon>Leishmania</taxon>
    </lineage>
</organism>
<accession>A0A836KMU0</accession>
<evidence type="ECO:0000256" key="2">
    <source>
        <dbReference type="SAM" id="MobiDB-lite"/>
    </source>
</evidence>
<feature type="region of interest" description="Disordered" evidence="2">
    <location>
        <begin position="413"/>
        <end position="569"/>
    </location>
</feature>
<feature type="compositionally biased region" description="Low complexity" evidence="2">
    <location>
        <begin position="429"/>
        <end position="444"/>
    </location>
</feature>
<feature type="compositionally biased region" description="Low complexity" evidence="2">
    <location>
        <begin position="163"/>
        <end position="184"/>
    </location>
</feature>
<dbReference type="OrthoDB" id="267458at2759"/>
<feature type="region of interest" description="Disordered" evidence="2">
    <location>
        <begin position="583"/>
        <end position="620"/>
    </location>
</feature>
<keyword evidence="4" id="KW-1185">Reference proteome</keyword>
<feature type="compositionally biased region" description="Low complexity" evidence="2">
    <location>
        <begin position="535"/>
        <end position="553"/>
    </location>
</feature>
<feature type="coiled-coil region" evidence="1">
    <location>
        <begin position="842"/>
        <end position="869"/>
    </location>
</feature>
<feature type="region of interest" description="Disordered" evidence="2">
    <location>
        <begin position="215"/>
        <end position="310"/>
    </location>
</feature>
<gene>
    <name evidence="3" type="ORF">CUR178_06467</name>
</gene>
<dbReference type="KEGG" id="lenr:94173646"/>
<protein>
    <submittedName>
        <fullName evidence="3">Uncharacterized protein</fullName>
    </submittedName>
</protein>
<evidence type="ECO:0000256" key="1">
    <source>
        <dbReference type="SAM" id="Coils"/>
    </source>
</evidence>
<keyword evidence="1" id="KW-0175">Coiled coil</keyword>
<feature type="compositionally biased region" description="Low complexity" evidence="2">
    <location>
        <begin position="262"/>
        <end position="293"/>
    </location>
</feature>
<feature type="region of interest" description="Disordered" evidence="2">
    <location>
        <begin position="1274"/>
        <end position="1334"/>
    </location>
</feature>
<feature type="region of interest" description="Disordered" evidence="2">
    <location>
        <begin position="930"/>
        <end position="952"/>
    </location>
</feature>
<feature type="compositionally biased region" description="Low complexity" evidence="2">
    <location>
        <begin position="456"/>
        <end position="480"/>
    </location>
</feature>
<feature type="coiled-coil region" evidence="1">
    <location>
        <begin position="745"/>
        <end position="802"/>
    </location>
</feature>
<sequence length="1334" mass="139138">MSDYDNVYEDDFEGDEVASAVAKSFTGHMASASAPHFGPPATHQVSSDGGVATAPAAGCGSGAAKRCAAKGALPRSACSLGSSFSSYQSSSADPLLPSKHELCSSSSHSSTSSSRHHTNPMRLTESGSSARPPAEAGKGCRASPTTGGTDDVVLASGCLPTSTSPSSCSPVAPASACPSAPQTPEQHKAASNGAQGVYAKLNVNDEVQVIASVAGKQPHRVSPAQSPEASITAASSHTSSNSTLSTSSLPGRVGPTDHRIPSAGGSSSVSDAGARLPQRVSDAVRVSRSSSASFCSGRHDGATDRDQHHGTSACSSAAAAVTAPAVARAAGAVTLDTRNVSADRTQSNCGSNESFGCCKALHQSNYTSVVMLADEDDRSHRRTPAEIDAAAAAIEDEERENDDDRDACATVSPMEAAAAQPQPLNSPLSDTYSDSFTSPTSSTFAGPPLDSHPRSPLHAAAKSASSSTSPTSRASSRHASLPGAAESLSLPHQQQPSSLSRALADAAPPGRSTARSNSRPKNSACVAKSPPLRGSATLPSSALSAASPNAQAAGRTSVHGASWQRQVSGTAGETVDAQLFNSFYDPPKRRSSSGHDVAQKHPPSRFPRSNHSQASTLTSGNASLADVGIETAKGHPKTSIIAADDNDEREPDELTALLARVAHLREELATWDSRVVRQRALVEAGAGCSGLAAVSSSQCHSADAAGAARRRRPSSDDSRRAESVGQARRAQADAKGEGRPTDARLAKLRQENEQLENQYARHGASAAGISVQMLVVRADTQLQKARQRLKVVTAARRALENRDKRAAHTIEEVHRRMPTADELQERQLNEGICSRTGLLRTVKELKAGVERTRAAIKLMEAKCSQLDAQVRRKHLSAITPKEYEALCASREANAKTIEKHKTAIFVYATASAQEMRNGSKAATNGGCAVGGVTHSSRSSRTTSPRKSAATSVLMGVQDKEQQHALIERDEFNAEFLPQQKRALAVRKQELQASISELWARVQKRDEQIKANSGAVGFGFFGSISSAAVANAPFHAVGDTDSARLTPATLAPFAAKDAGAPAAGSGVAAARKGSLRDVLRSPVKRRTEDTTPATSLTGAVAPARKRSQDNAKGTAGGSHCSLQSSLPVLAQTGKRTVRAERQPSSSALTALADSPVKRSALMGRSSAGAGEMPVPAAATRANARRASLPALSRDAIEAEVSARDSIESAWRKIDASGRQLGQGVSKQKRSKEAAPPAFLQGLNGADRVKAVNGVHGNSGVFEEESVLDEVEEAECGRHTRRADQRGHATNTAERPHSECDGQVLEEPSTEDIEEERGVRKSNGSGRSTPEWLREE</sequence>
<feature type="compositionally biased region" description="Basic and acidic residues" evidence="2">
    <location>
        <begin position="713"/>
        <end position="722"/>
    </location>
</feature>
<feature type="region of interest" description="Disordered" evidence="2">
    <location>
        <begin position="98"/>
        <end position="146"/>
    </location>
</feature>